<comment type="caution">
    <text evidence="1">The sequence shown here is derived from an EMBL/GenBank/DDBJ whole genome shotgun (WGS) entry which is preliminary data.</text>
</comment>
<reference evidence="1 2" key="1">
    <citation type="submission" date="2024-10" db="EMBL/GenBank/DDBJ databases">
        <title>The Natural Products Discovery Center: Release of the First 8490 Sequenced Strains for Exploring Actinobacteria Biosynthetic Diversity.</title>
        <authorList>
            <person name="Kalkreuter E."/>
            <person name="Kautsar S.A."/>
            <person name="Yang D."/>
            <person name="Bader C.D."/>
            <person name="Teijaro C.N."/>
            <person name="Fluegel L."/>
            <person name="Davis C.M."/>
            <person name="Simpson J.R."/>
            <person name="Lauterbach L."/>
            <person name="Steele A.D."/>
            <person name="Gui C."/>
            <person name="Meng S."/>
            <person name="Li G."/>
            <person name="Viehrig K."/>
            <person name="Ye F."/>
            <person name="Su P."/>
            <person name="Kiefer A.F."/>
            <person name="Nichols A."/>
            <person name="Cepeda A.J."/>
            <person name="Yan W."/>
            <person name="Fan B."/>
            <person name="Jiang Y."/>
            <person name="Adhikari A."/>
            <person name="Zheng C.-J."/>
            <person name="Schuster L."/>
            <person name="Cowan T.M."/>
            <person name="Smanski M.J."/>
            <person name="Chevrette M.G."/>
            <person name="De Carvalho L.P.S."/>
            <person name="Shen B."/>
        </authorList>
    </citation>
    <scope>NUCLEOTIDE SEQUENCE [LARGE SCALE GENOMIC DNA]</scope>
    <source>
        <strain evidence="1 2">NPDC050545</strain>
    </source>
</reference>
<evidence type="ECO:0000313" key="2">
    <source>
        <dbReference type="Proteomes" id="UP001612741"/>
    </source>
</evidence>
<accession>A0ABW7Z2P9</accession>
<gene>
    <name evidence="1" type="ORF">ACIBG2_30385</name>
</gene>
<protein>
    <submittedName>
        <fullName evidence="1">Uncharacterized protein</fullName>
    </submittedName>
</protein>
<name>A0ABW7Z2P9_9ACTN</name>
<organism evidence="1 2">
    <name type="scientific">Nonomuraea typhae</name>
    <dbReference type="NCBI Taxonomy" id="2603600"/>
    <lineage>
        <taxon>Bacteria</taxon>
        <taxon>Bacillati</taxon>
        <taxon>Actinomycetota</taxon>
        <taxon>Actinomycetes</taxon>
        <taxon>Streptosporangiales</taxon>
        <taxon>Streptosporangiaceae</taxon>
        <taxon>Nonomuraea</taxon>
    </lineage>
</organism>
<dbReference type="Proteomes" id="UP001612741">
    <property type="component" value="Unassembled WGS sequence"/>
</dbReference>
<dbReference type="RefSeq" id="WP_397086485.1">
    <property type="nucleotide sequence ID" value="NZ_JBITGY010000008.1"/>
</dbReference>
<keyword evidence="2" id="KW-1185">Reference proteome</keyword>
<dbReference type="EMBL" id="JBITGY010000008">
    <property type="protein sequence ID" value="MFI6501723.1"/>
    <property type="molecule type" value="Genomic_DNA"/>
</dbReference>
<proteinExistence type="predicted"/>
<sequence>MTADWADLDDEAWRVYGGLHRMLVRLAGQVPDDLLAHARSLLGSGEFDALPDIVTAAAAELGVSLTEGEMRLLRDIVTALGDDQPPTGADQVTVAEATPRTGHVFTPRPPGLDEDGDLTDDLVVDALSLHDGLVVVRRAWRSGVGRGRRVYLAEVDPGVRAWDLAAEGQAELAAMDDDAPQMEVFWTGDDLPPYHRAALAGSAVLWER</sequence>
<evidence type="ECO:0000313" key="1">
    <source>
        <dbReference type="EMBL" id="MFI6501723.1"/>
    </source>
</evidence>